<dbReference type="PANTHER" id="PTHR47944">
    <property type="entry name" value="CYTOCHROME P450 98A9"/>
    <property type="match status" value="1"/>
</dbReference>
<feature type="region of interest" description="Disordered" evidence="5">
    <location>
        <begin position="108"/>
        <end position="137"/>
    </location>
</feature>
<evidence type="ECO:0000256" key="2">
    <source>
        <dbReference type="ARBA" id="ARBA00022723"/>
    </source>
</evidence>
<evidence type="ECO:0000313" key="6">
    <source>
        <dbReference type="EMBL" id="PTQ37014.1"/>
    </source>
</evidence>
<sequence>MQLIRNPDKMANLQKELDEVVGRDRPMTEADIPKLSYLEAVIEETLRLHPTIPLLVPRMNEEQTTQGGYDIPKHSSLFVNVWAFSRDPKLWDETETFMHERFLNVPILSETKEGEKDHPLGDQGNAPETKEIPQSRY</sequence>
<organism evidence="6 7">
    <name type="scientific">Marchantia polymorpha</name>
    <name type="common">Common liverwort</name>
    <name type="synonym">Marchantia aquatica</name>
    <dbReference type="NCBI Taxonomy" id="3197"/>
    <lineage>
        <taxon>Eukaryota</taxon>
        <taxon>Viridiplantae</taxon>
        <taxon>Streptophyta</taxon>
        <taxon>Embryophyta</taxon>
        <taxon>Marchantiophyta</taxon>
        <taxon>Marchantiopsida</taxon>
        <taxon>Marchantiidae</taxon>
        <taxon>Marchantiales</taxon>
        <taxon>Marchantiaceae</taxon>
        <taxon>Marchantia</taxon>
    </lineage>
</organism>
<keyword evidence="3" id="KW-0560">Oxidoreductase</keyword>
<comment type="similarity">
    <text evidence="1">Belongs to the cytochrome P450 family.</text>
</comment>
<dbReference type="EMBL" id="KZ772732">
    <property type="protein sequence ID" value="PTQ37014.1"/>
    <property type="molecule type" value="Genomic_DNA"/>
</dbReference>
<dbReference type="AlphaFoldDB" id="A0A2R6WT78"/>
<dbReference type="InterPro" id="IPR002401">
    <property type="entry name" value="Cyt_P450_E_grp-I"/>
</dbReference>
<keyword evidence="2" id="KW-0479">Metal-binding</keyword>
<dbReference type="InterPro" id="IPR036396">
    <property type="entry name" value="Cyt_P450_sf"/>
</dbReference>
<keyword evidence="7" id="KW-1185">Reference proteome</keyword>
<proteinExistence type="inferred from homology"/>
<dbReference type="Proteomes" id="UP000244005">
    <property type="component" value="Unassembled WGS sequence"/>
</dbReference>
<protein>
    <recommendedName>
        <fullName evidence="8">Cytochrome P450</fullName>
    </recommendedName>
</protein>
<feature type="compositionally biased region" description="Basic and acidic residues" evidence="5">
    <location>
        <begin position="110"/>
        <end position="120"/>
    </location>
</feature>
<evidence type="ECO:0000256" key="4">
    <source>
        <dbReference type="ARBA" id="ARBA00023004"/>
    </source>
</evidence>
<keyword evidence="4" id="KW-0408">Iron</keyword>
<accession>A0A2R6WT78</accession>
<dbReference type="GO" id="GO:0005506">
    <property type="term" value="F:iron ion binding"/>
    <property type="evidence" value="ECO:0007669"/>
    <property type="project" value="InterPro"/>
</dbReference>
<evidence type="ECO:0000256" key="3">
    <source>
        <dbReference type="ARBA" id="ARBA00023002"/>
    </source>
</evidence>
<name>A0A2R6WT78_MARPO</name>
<dbReference type="Gene3D" id="1.10.630.10">
    <property type="entry name" value="Cytochrome P450"/>
    <property type="match status" value="1"/>
</dbReference>
<dbReference type="InterPro" id="IPR001128">
    <property type="entry name" value="Cyt_P450"/>
</dbReference>
<evidence type="ECO:0000313" key="7">
    <source>
        <dbReference type="Proteomes" id="UP000244005"/>
    </source>
</evidence>
<gene>
    <name evidence="6" type="ORF">MARPO_0060s0089</name>
</gene>
<evidence type="ECO:0000256" key="5">
    <source>
        <dbReference type="SAM" id="MobiDB-lite"/>
    </source>
</evidence>
<dbReference type="PRINTS" id="PR00463">
    <property type="entry name" value="EP450I"/>
</dbReference>
<dbReference type="Pfam" id="PF00067">
    <property type="entry name" value="p450"/>
    <property type="match status" value="1"/>
</dbReference>
<dbReference type="GO" id="GO:0020037">
    <property type="term" value="F:heme binding"/>
    <property type="evidence" value="ECO:0007669"/>
    <property type="project" value="InterPro"/>
</dbReference>
<dbReference type="GO" id="GO:0016705">
    <property type="term" value="F:oxidoreductase activity, acting on paired donors, with incorporation or reduction of molecular oxygen"/>
    <property type="evidence" value="ECO:0007669"/>
    <property type="project" value="InterPro"/>
</dbReference>
<dbReference type="SUPFAM" id="SSF48264">
    <property type="entry name" value="Cytochrome P450"/>
    <property type="match status" value="1"/>
</dbReference>
<dbReference type="OMA" id="QDETWEN"/>
<dbReference type="Gramene" id="Mp6g08320.1">
    <property type="protein sequence ID" value="Mp6g08320.1.cds1"/>
    <property type="gene ID" value="Mp6g08320"/>
</dbReference>
<reference evidence="7" key="1">
    <citation type="journal article" date="2017" name="Cell">
        <title>Insights into land plant evolution garnered from the Marchantia polymorpha genome.</title>
        <authorList>
            <person name="Bowman J.L."/>
            <person name="Kohchi T."/>
            <person name="Yamato K.T."/>
            <person name="Jenkins J."/>
            <person name="Shu S."/>
            <person name="Ishizaki K."/>
            <person name="Yamaoka S."/>
            <person name="Nishihama R."/>
            <person name="Nakamura Y."/>
            <person name="Berger F."/>
            <person name="Adam C."/>
            <person name="Aki S.S."/>
            <person name="Althoff F."/>
            <person name="Araki T."/>
            <person name="Arteaga-Vazquez M.A."/>
            <person name="Balasubrmanian S."/>
            <person name="Barry K."/>
            <person name="Bauer D."/>
            <person name="Boehm C.R."/>
            <person name="Briginshaw L."/>
            <person name="Caballero-Perez J."/>
            <person name="Catarino B."/>
            <person name="Chen F."/>
            <person name="Chiyoda S."/>
            <person name="Chovatia M."/>
            <person name="Davies K.M."/>
            <person name="Delmans M."/>
            <person name="Demura T."/>
            <person name="Dierschke T."/>
            <person name="Dolan L."/>
            <person name="Dorantes-Acosta A.E."/>
            <person name="Eklund D.M."/>
            <person name="Florent S.N."/>
            <person name="Flores-Sandoval E."/>
            <person name="Fujiyama A."/>
            <person name="Fukuzawa H."/>
            <person name="Galik B."/>
            <person name="Grimanelli D."/>
            <person name="Grimwood J."/>
            <person name="Grossniklaus U."/>
            <person name="Hamada T."/>
            <person name="Haseloff J."/>
            <person name="Hetherington A.J."/>
            <person name="Higo A."/>
            <person name="Hirakawa Y."/>
            <person name="Hundley H.N."/>
            <person name="Ikeda Y."/>
            <person name="Inoue K."/>
            <person name="Inoue S.I."/>
            <person name="Ishida S."/>
            <person name="Jia Q."/>
            <person name="Kakita M."/>
            <person name="Kanazawa T."/>
            <person name="Kawai Y."/>
            <person name="Kawashima T."/>
            <person name="Kennedy M."/>
            <person name="Kinose K."/>
            <person name="Kinoshita T."/>
            <person name="Kohara Y."/>
            <person name="Koide E."/>
            <person name="Komatsu K."/>
            <person name="Kopischke S."/>
            <person name="Kubo M."/>
            <person name="Kyozuka J."/>
            <person name="Lagercrantz U."/>
            <person name="Lin S.S."/>
            <person name="Lindquist E."/>
            <person name="Lipzen A.M."/>
            <person name="Lu C.W."/>
            <person name="De Luna E."/>
            <person name="Martienssen R.A."/>
            <person name="Minamino N."/>
            <person name="Mizutani M."/>
            <person name="Mizutani M."/>
            <person name="Mochizuki N."/>
            <person name="Monte I."/>
            <person name="Mosher R."/>
            <person name="Nagasaki H."/>
            <person name="Nakagami H."/>
            <person name="Naramoto S."/>
            <person name="Nishitani K."/>
            <person name="Ohtani M."/>
            <person name="Okamoto T."/>
            <person name="Okumura M."/>
            <person name="Phillips J."/>
            <person name="Pollak B."/>
            <person name="Reinders A."/>
            <person name="Rovekamp M."/>
            <person name="Sano R."/>
            <person name="Sawa S."/>
            <person name="Schmid M.W."/>
            <person name="Shirakawa M."/>
            <person name="Solano R."/>
            <person name="Spunde A."/>
            <person name="Suetsugu N."/>
            <person name="Sugano S."/>
            <person name="Sugiyama A."/>
            <person name="Sun R."/>
            <person name="Suzuki Y."/>
            <person name="Takenaka M."/>
            <person name="Takezawa D."/>
            <person name="Tomogane H."/>
            <person name="Tsuzuki M."/>
            <person name="Ueda T."/>
            <person name="Umeda M."/>
            <person name="Ward J.M."/>
            <person name="Watanabe Y."/>
            <person name="Yazaki K."/>
            <person name="Yokoyama R."/>
            <person name="Yoshitake Y."/>
            <person name="Yotsui I."/>
            <person name="Zachgo S."/>
            <person name="Schmutz J."/>
        </authorList>
    </citation>
    <scope>NUCLEOTIDE SEQUENCE [LARGE SCALE GENOMIC DNA]</scope>
    <source>
        <strain evidence="7">Tak-1</strain>
    </source>
</reference>
<feature type="compositionally biased region" description="Basic and acidic residues" evidence="5">
    <location>
        <begin position="128"/>
        <end position="137"/>
    </location>
</feature>
<evidence type="ECO:0008006" key="8">
    <source>
        <dbReference type="Google" id="ProtNLM"/>
    </source>
</evidence>
<dbReference type="OrthoDB" id="1055148at2759"/>
<dbReference type="GO" id="GO:0004497">
    <property type="term" value="F:monooxygenase activity"/>
    <property type="evidence" value="ECO:0007669"/>
    <property type="project" value="InterPro"/>
</dbReference>
<evidence type="ECO:0000256" key="1">
    <source>
        <dbReference type="ARBA" id="ARBA00010617"/>
    </source>
</evidence>